<protein>
    <recommendedName>
        <fullName evidence="1">HTH cro/C1-type domain-containing protein</fullName>
    </recommendedName>
</protein>
<sequence length="65" mass="6836">MQISKEKIELIMAMKGLTASEVAKACGISRQNFSTVKLRGTCAPGTAGKLARGLGVDVADIIKEE</sequence>
<dbReference type="Gene3D" id="1.10.260.40">
    <property type="entry name" value="lambda repressor-like DNA-binding domains"/>
    <property type="match status" value="1"/>
</dbReference>
<name>A0A328UEV2_9FIRM</name>
<dbReference type="Pfam" id="PF13443">
    <property type="entry name" value="HTH_26"/>
    <property type="match status" value="1"/>
</dbReference>
<dbReference type="InterPro" id="IPR001387">
    <property type="entry name" value="Cro/C1-type_HTH"/>
</dbReference>
<dbReference type="GO" id="GO:0003677">
    <property type="term" value="F:DNA binding"/>
    <property type="evidence" value="ECO:0007669"/>
    <property type="project" value="InterPro"/>
</dbReference>
<evidence type="ECO:0000313" key="2">
    <source>
        <dbReference type="EMBL" id="RAQ29889.1"/>
    </source>
</evidence>
<dbReference type="InterPro" id="IPR010982">
    <property type="entry name" value="Lambda_DNA-bd_dom_sf"/>
</dbReference>
<comment type="caution">
    <text evidence="2">The sequence shown here is derived from an EMBL/GenBank/DDBJ whole genome shotgun (WGS) entry which is preliminary data.</text>
</comment>
<dbReference type="CDD" id="cd00093">
    <property type="entry name" value="HTH_XRE"/>
    <property type="match status" value="1"/>
</dbReference>
<dbReference type="Proteomes" id="UP000249377">
    <property type="component" value="Unassembled WGS sequence"/>
</dbReference>
<evidence type="ECO:0000313" key="3">
    <source>
        <dbReference type="Proteomes" id="UP000249377"/>
    </source>
</evidence>
<dbReference type="EMBL" id="QLYR01000002">
    <property type="protein sequence ID" value="RAQ29889.1"/>
    <property type="molecule type" value="Genomic_DNA"/>
</dbReference>
<reference evidence="2 3" key="1">
    <citation type="submission" date="2018-06" db="EMBL/GenBank/DDBJ databases">
        <title>Noncontiguous genome sequence of Ruminococcaceae bacterium ASD2818.</title>
        <authorList>
            <person name="Chaplin A.V."/>
            <person name="Sokolova S.R."/>
            <person name="Kochetkova T.O."/>
            <person name="Goltsov A.Y."/>
            <person name="Trofimov D.Y."/>
            <person name="Efimov B.A."/>
        </authorList>
    </citation>
    <scope>NUCLEOTIDE SEQUENCE [LARGE SCALE GENOMIC DNA]</scope>
    <source>
        <strain evidence="2 3">ASD2818</strain>
    </source>
</reference>
<keyword evidence="3" id="KW-1185">Reference proteome</keyword>
<dbReference type="SUPFAM" id="SSF47413">
    <property type="entry name" value="lambda repressor-like DNA-binding domains"/>
    <property type="match status" value="1"/>
</dbReference>
<gene>
    <name evidence="2" type="ORF">DPQ25_06280</name>
</gene>
<organism evidence="2 3">
    <name type="scientific">Hydrogeniiclostridium mannosilyticum</name>
    <dbReference type="NCBI Taxonomy" id="2764322"/>
    <lineage>
        <taxon>Bacteria</taxon>
        <taxon>Bacillati</taxon>
        <taxon>Bacillota</taxon>
        <taxon>Clostridia</taxon>
        <taxon>Eubacteriales</taxon>
        <taxon>Acutalibacteraceae</taxon>
        <taxon>Hydrogeniiclostridium</taxon>
    </lineage>
</organism>
<dbReference type="AlphaFoldDB" id="A0A328UEV2"/>
<accession>A0A328UEV2</accession>
<evidence type="ECO:0000259" key="1">
    <source>
        <dbReference type="SMART" id="SM00530"/>
    </source>
</evidence>
<proteinExistence type="predicted"/>
<dbReference type="RefSeq" id="WP_112332306.1">
    <property type="nucleotide sequence ID" value="NZ_JBKYJQ010000010.1"/>
</dbReference>
<dbReference type="SMART" id="SM00530">
    <property type="entry name" value="HTH_XRE"/>
    <property type="match status" value="1"/>
</dbReference>
<feature type="domain" description="HTH cro/C1-type" evidence="1">
    <location>
        <begin position="7"/>
        <end position="61"/>
    </location>
</feature>